<accession>A0A6L3YUI1</accession>
<gene>
    <name evidence="2" type="ORF">F9L08_08265</name>
</gene>
<organism evidence="2 3">
    <name type="scientific">Brucella tritici</name>
    <dbReference type="NCBI Taxonomy" id="94626"/>
    <lineage>
        <taxon>Bacteria</taxon>
        <taxon>Pseudomonadati</taxon>
        <taxon>Pseudomonadota</taxon>
        <taxon>Alphaproteobacteria</taxon>
        <taxon>Hyphomicrobiales</taxon>
        <taxon>Brucellaceae</taxon>
        <taxon>Brucella/Ochrobactrum group</taxon>
        <taxon>Brucella</taxon>
    </lineage>
</organism>
<evidence type="ECO:0000313" key="3">
    <source>
        <dbReference type="Proteomes" id="UP000481643"/>
    </source>
</evidence>
<sequence>MKIREPSYRSSRRFLWGSFYLAWLVIIGTGIAAALGSEQAVAFGAIAIPSMVGIIIGVLGVHRFSGSMDFRAQADVFRDDHERPRP</sequence>
<protein>
    <submittedName>
        <fullName evidence="2">NAD(P)+ transhydrogenase beta chain</fullName>
    </submittedName>
</protein>
<comment type="caution">
    <text evidence="2">The sequence shown here is derived from an EMBL/GenBank/DDBJ whole genome shotgun (WGS) entry which is preliminary data.</text>
</comment>
<keyword evidence="1" id="KW-1133">Transmembrane helix</keyword>
<keyword evidence="1" id="KW-0472">Membrane</keyword>
<dbReference type="EMBL" id="WBVX01000006">
    <property type="protein sequence ID" value="KAB2687538.1"/>
    <property type="molecule type" value="Genomic_DNA"/>
</dbReference>
<name>A0A6L3YUI1_9HYPH</name>
<feature type="transmembrane region" description="Helical" evidence="1">
    <location>
        <begin position="41"/>
        <end position="61"/>
    </location>
</feature>
<dbReference type="AlphaFoldDB" id="A0A6L3YUI1"/>
<proteinExistence type="predicted"/>
<feature type="transmembrane region" description="Helical" evidence="1">
    <location>
        <begin position="14"/>
        <end position="35"/>
    </location>
</feature>
<keyword evidence="1" id="KW-0812">Transmembrane</keyword>
<evidence type="ECO:0000313" key="2">
    <source>
        <dbReference type="EMBL" id="KAB2687538.1"/>
    </source>
</evidence>
<evidence type="ECO:0000256" key="1">
    <source>
        <dbReference type="SAM" id="Phobius"/>
    </source>
</evidence>
<dbReference type="Proteomes" id="UP000481643">
    <property type="component" value="Unassembled WGS sequence"/>
</dbReference>
<reference evidence="2 3" key="1">
    <citation type="submission" date="2019-09" db="EMBL/GenBank/DDBJ databases">
        <title>Taxonomic organization of the family Brucellaceae based on a phylogenomic approach.</title>
        <authorList>
            <person name="Leclercq S."/>
            <person name="Cloeckaert A."/>
            <person name="Zygmunt M.S."/>
        </authorList>
    </citation>
    <scope>NUCLEOTIDE SEQUENCE [LARGE SCALE GENOMIC DNA]</scope>
    <source>
        <strain evidence="2 3">WS1830</strain>
    </source>
</reference>
<dbReference type="RefSeq" id="WP_151651503.1">
    <property type="nucleotide sequence ID" value="NZ_WBVX01000006.1"/>
</dbReference>